<evidence type="ECO:0008006" key="3">
    <source>
        <dbReference type="Google" id="ProtNLM"/>
    </source>
</evidence>
<gene>
    <name evidence="1" type="ORF">AJ79_05307</name>
</gene>
<dbReference type="Gene3D" id="3.40.390.10">
    <property type="entry name" value="Collagenase (Catalytic Domain)"/>
    <property type="match status" value="1"/>
</dbReference>
<dbReference type="Proteomes" id="UP000223968">
    <property type="component" value="Unassembled WGS sequence"/>
</dbReference>
<dbReference type="SUPFAM" id="SSF55486">
    <property type="entry name" value="Metalloproteases ('zincins'), catalytic domain"/>
    <property type="match status" value="1"/>
</dbReference>
<dbReference type="OrthoDB" id="4753969at2759"/>
<organism evidence="1 2">
    <name type="scientific">Helicocarpus griseus UAMH5409</name>
    <dbReference type="NCBI Taxonomy" id="1447875"/>
    <lineage>
        <taxon>Eukaryota</taxon>
        <taxon>Fungi</taxon>
        <taxon>Dikarya</taxon>
        <taxon>Ascomycota</taxon>
        <taxon>Pezizomycotina</taxon>
        <taxon>Eurotiomycetes</taxon>
        <taxon>Eurotiomycetidae</taxon>
        <taxon>Onygenales</taxon>
        <taxon>Ajellomycetaceae</taxon>
        <taxon>Helicocarpus</taxon>
    </lineage>
</organism>
<reference evidence="1 2" key="1">
    <citation type="submission" date="2017-10" db="EMBL/GenBank/DDBJ databases">
        <title>Comparative genomics in systemic dimorphic fungi from Ajellomycetaceae.</title>
        <authorList>
            <person name="Munoz J.F."/>
            <person name="Mcewen J.G."/>
            <person name="Clay O.K."/>
            <person name="Cuomo C.A."/>
        </authorList>
    </citation>
    <scope>NUCLEOTIDE SEQUENCE [LARGE SCALE GENOMIC DNA]</scope>
    <source>
        <strain evidence="1 2">UAMH5409</strain>
    </source>
</reference>
<name>A0A2B7XNI0_9EURO</name>
<proteinExistence type="predicted"/>
<dbReference type="GO" id="GO:0008237">
    <property type="term" value="F:metallopeptidase activity"/>
    <property type="evidence" value="ECO:0007669"/>
    <property type="project" value="InterPro"/>
</dbReference>
<evidence type="ECO:0000313" key="2">
    <source>
        <dbReference type="Proteomes" id="UP000223968"/>
    </source>
</evidence>
<accession>A0A2B7XNI0</accession>
<comment type="caution">
    <text evidence="1">The sequence shown here is derived from an EMBL/GenBank/DDBJ whole genome shotgun (WGS) entry which is preliminary data.</text>
</comment>
<evidence type="ECO:0000313" key="1">
    <source>
        <dbReference type="EMBL" id="PGH10716.1"/>
    </source>
</evidence>
<sequence length="407" mass="45993">MGAGGSVKTPLDGEEYVKNRLLFKSKGKGIKNIYSEAAPRNIALSRHNQPSPTSSSFCHLYSHHKNLAGHNEGPFLPLGDLVLLCSNSNHFNGVDSSASHLYIRADGHRVTDPDNELLFEDPVTNTKTPKSRVLEIGEPEEARNRWFDWDESCTDQEDRRKITEAFRMAKDFARSASGFLDKPNKGLPKTKKKNAAVPENVEYIKKFDSAFTQMFFAQDNRIDYVKDSFDILVDRLSKYDGRHPQEGKHGLRFICDRKGQSRIWTADPTAGNHGPIEAKYSFDYSASIVFCPVFFDDEKFPNAYTLVNRKSDEATLKDLDCRESIMLHELLHLKFTRNISADMDDIGFEKAAKVAGKGTGARRKADWSSAKRNCDNYAWYAIYSFWNNPVAGCGDVWPSDVKKPNNP</sequence>
<dbReference type="InterPro" id="IPR024079">
    <property type="entry name" value="MetalloPept_cat_dom_sf"/>
</dbReference>
<keyword evidence="2" id="KW-1185">Reference proteome</keyword>
<dbReference type="AlphaFoldDB" id="A0A2B7XNI0"/>
<dbReference type="EMBL" id="PDNB01000083">
    <property type="protein sequence ID" value="PGH10716.1"/>
    <property type="molecule type" value="Genomic_DNA"/>
</dbReference>
<protein>
    <recommendedName>
        <fullName evidence="3">Lysine-specific metallo-endopeptidase domain-containing protein</fullName>
    </recommendedName>
</protein>